<dbReference type="PANTHER" id="PTHR10039">
    <property type="entry name" value="AMELOGENIN"/>
    <property type="match status" value="1"/>
</dbReference>
<proteinExistence type="predicted"/>
<dbReference type="InterPro" id="IPR056884">
    <property type="entry name" value="NPHP3-like_N"/>
</dbReference>
<dbReference type="InterPro" id="IPR054471">
    <property type="entry name" value="GPIID_WHD"/>
</dbReference>
<evidence type="ECO:0000313" key="5">
    <source>
        <dbReference type="Proteomes" id="UP001147752"/>
    </source>
</evidence>
<dbReference type="SUPFAM" id="SSF52540">
    <property type="entry name" value="P-loop containing nucleoside triphosphate hydrolases"/>
    <property type="match status" value="1"/>
</dbReference>
<dbReference type="OrthoDB" id="195446at2759"/>
<name>A0A9W9RCN5_9EURO</name>
<dbReference type="AlphaFoldDB" id="A0A9W9RCN5"/>
<dbReference type="EMBL" id="JAPZBT010000006">
    <property type="protein sequence ID" value="KAJ5356449.1"/>
    <property type="molecule type" value="Genomic_DNA"/>
</dbReference>
<evidence type="ECO:0000259" key="3">
    <source>
        <dbReference type="Pfam" id="PF24883"/>
    </source>
</evidence>
<protein>
    <recommendedName>
        <fullName evidence="6">NACHT domain-containing protein</fullName>
    </recommendedName>
</protein>
<dbReference type="Gene3D" id="3.40.50.300">
    <property type="entry name" value="P-loop containing nucleotide triphosphate hydrolases"/>
    <property type="match status" value="1"/>
</dbReference>
<accession>A0A9W9RCN5</accession>
<dbReference type="GeneID" id="81467964"/>
<reference evidence="4" key="2">
    <citation type="journal article" date="2023" name="IMA Fungus">
        <title>Comparative genomic study of the Penicillium genus elucidates a diverse pangenome and 15 lateral gene transfer events.</title>
        <authorList>
            <person name="Petersen C."/>
            <person name="Sorensen T."/>
            <person name="Nielsen M.R."/>
            <person name="Sondergaard T.E."/>
            <person name="Sorensen J.L."/>
            <person name="Fitzpatrick D.A."/>
            <person name="Frisvad J.C."/>
            <person name="Nielsen K.L."/>
        </authorList>
    </citation>
    <scope>NUCLEOTIDE SEQUENCE</scope>
    <source>
        <strain evidence="4">IBT 3081</strain>
    </source>
</reference>
<evidence type="ECO:0000259" key="2">
    <source>
        <dbReference type="Pfam" id="PF22939"/>
    </source>
</evidence>
<gene>
    <name evidence="4" type="ORF">N7517_011058</name>
</gene>
<dbReference type="Pfam" id="PF24883">
    <property type="entry name" value="NPHP3_N"/>
    <property type="match status" value="1"/>
</dbReference>
<keyword evidence="1" id="KW-0677">Repeat</keyword>
<dbReference type="Proteomes" id="UP001147752">
    <property type="component" value="Unassembled WGS sequence"/>
</dbReference>
<comment type="caution">
    <text evidence="4">The sequence shown here is derived from an EMBL/GenBank/DDBJ whole genome shotgun (WGS) entry which is preliminary data.</text>
</comment>
<reference evidence="4" key="1">
    <citation type="submission" date="2022-12" db="EMBL/GenBank/DDBJ databases">
        <authorList>
            <person name="Petersen C."/>
        </authorList>
    </citation>
    <scope>NUCLEOTIDE SEQUENCE</scope>
    <source>
        <strain evidence="4">IBT 3081</strain>
    </source>
</reference>
<evidence type="ECO:0000256" key="1">
    <source>
        <dbReference type="ARBA" id="ARBA00022737"/>
    </source>
</evidence>
<feature type="domain" description="GPI inositol-deacylase winged helix" evidence="2">
    <location>
        <begin position="459"/>
        <end position="533"/>
    </location>
</feature>
<dbReference type="RefSeq" id="XP_056574596.1">
    <property type="nucleotide sequence ID" value="XM_056728781.1"/>
</dbReference>
<dbReference type="InterPro" id="IPR027417">
    <property type="entry name" value="P-loop_NTPase"/>
</dbReference>
<evidence type="ECO:0000313" key="4">
    <source>
        <dbReference type="EMBL" id="KAJ5356449.1"/>
    </source>
</evidence>
<feature type="domain" description="Nephrocystin 3-like N-terminal" evidence="3">
    <location>
        <begin position="180"/>
        <end position="346"/>
    </location>
</feature>
<sequence>MSFGFGVGDFIAVTKIASKIRKDFAEAPSECKAIVDEVNNLSVLLVHVDIDVSAKELSTQQQAELGDILESCRRVLSDLENILDEFRSLETVDKTTKKLSTLKRTWKRFKWETNEIKDLRLRIISNISLLNTFNGRIRGENIKKIVHHQDEEKDRALLEWLSALDYGKRYSDYISRRQDGTGQWLLHSPEFQSWSSGSKKTLFCPGIPGAGKTMLASIGIEELYSRRQDDSSIEIAYLYCNFQQRYGLDMILSSLLKQLARAHPNLPSILSEMYEQHQPKGTRPSTENLTRALHSIVSQTGGFSKIFVIIDALDECQISGGPLSNLLNIVFALQEASGLNFLATSRFIPDIEERFKAMPKLEIRASKEDVTRYLRGNLSNLPNFVTRSEDLQEEISEKITAAVDGMFLLAQLHLNSLEGKRSPKAIRSALNNLSILANYESAYDSAMERIKSQIPDQIELAMDVLAWITCAKRALTTVELQTALAVEIGKSEFDEENIPDLADMVSVCAGLVTVDEQSGIIRLVHYTTQEYFDQKQAMWFPKAHHDISRTCVSYLLLDGLNDDHCIKDEQLIARIHDYPLYEYASTFWGNHLKRELEDTELDNTNNNPVMKLLTRTSFVNMSV</sequence>
<evidence type="ECO:0008006" key="6">
    <source>
        <dbReference type="Google" id="ProtNLM"/>
    </source>
</evidence>
<dbReference type="PANTHER" id="PTHR10039:SF15">
    <property type="entry name" value="NACHT DOMAIN-CONTAINING PROTEIN"/>
    <property type="match status" value="1"/>
</dbReference>
<keyword evidence="5" id="KW-1185">Reference proteome</keyword>
<organism evidence="4 5">
    <name type="scientific">Penicillium concentricum</name>
    <dbReference type="NCBI Taxonomy" id="293559"/>
    <lineage>
        <taxon>Eukaryota</taxon>
        <taxon>Fungi</taxon>
        <taxon>Dikarya</taxon>
        <taxon>Ascomycota</taxon>
        <taxon>Pezizomycotina</taxon>
        <taxon>Eurotiomycetes</taxon>
        <taxon>Eurotiomycetidae</taxon>
        <taxon>Eurotiales</taxon>
        <taxon>Aspergillaceae</taxon>
        <taxon>Penicillium</taxon>
    </lineage>
</organism>
<dbReference type="Pfam" id="PF22939">
    <property type="entry name" value="WHD_GPIID"/>
    <property type="match status" value="1"/>
</dbReference>